<evidence type="ECO:0000313" key="7">
    <source>
        <dbReference type="Proteomes" id="UP000193560"/>
    </source>
</evidence>
<feature type="binding site" evidence="5">
    <location>
        <position position="165"/>
    </location>
    <ligand>
        <name>a divalent metal cation</name>
        <dbReference type="ChEBI" id="CHEBI:60240"/>
        <label>2</label>
    </ligand>
</feature>
<evidence type="ECO:0000256" key="1">
    <source>
        <dbReference type="ARBA" id="ARBA00009275"/>
    </source>
</evidence>
<feature type="binding site" evidence="5">
    <location>
        <position position="238"/>
    </location>
    <ligand>
        <name>a divalent metal cation</name>
        <dbReference type="ChEBI" id="CHEBI:60240"/>
        <label>1</label>
    </ligand>
</feature>
<dbReference type="InterPro" id="IPR050891">
    <property type="entry name" value="TatD-type_Hydrolase"/>
</dbReference>
<evidence type="ECO:0000313" key="6">
    <source>
        <dbReference type="EMBL" id="ORZ18122.1"/>
    </source>
</evidence>
<dbReference type="InterPro" id="IPR001130">
    <property type="entry name" value="TatD-like"/>
</dbReference>
<dbReference type="InterPro" id="IPR018228">
    <property type="entry name" value="DNase_TatD-rel_CS"/>
</dbReference>
<dbReference type="Pfam" id="PF01026">
    <property type="entry name" value="TatD_DNase"/>
    <property type="match status" value="1"/>
</dbReference>
<comment type="caution">
    <text evidence="6">The sequence shown here is derived from an EMBL/GenBank/DDBJ whole genome shotgun (WGS) entry which is preliminary data.</text>
</comment>
<dbReference type="AlphaFoldDB" id="A0A1X2IKQ0"/>
<evidence type="ECO:0000256" key="2">
    <source>
        <dbReference type="ARBA" id="ARBA00022722"/>
    </source>
</evidence>
<protein>
    <submittedName>
        <fullName evidence="6">Uncharacterized protein</fullName>
    </submittedName>
</protein>
<dbReference type="PROSITE" id="PS01091">
    <property type="entry name" value="TATD_3"/>
    <property type="match status" value="1"/>
</dbReference>
<dbReference type="PIRSF" id="PIRSF005902">
    <property type="entry name" value="DNase_TatD"/>
    <property type="match status" value="1"/>
</dbReference>
<dbReference type="Proteomes" id="UP000193560">
    <property type="component" value="Unassembled WGS sequence"/>
</dbReference>
<keyword evidence="3 5" id="KW-0479">Metal-binding</keyword>
<keyword evidence="2" id="KW-0540">Nuclease</keyword>
<dbReference type="GO" id="GO:0006309">
    <property type="term" value="P:apoptotic DNA fragmentation"/>
    <property type="evidence" value="ECO:0007669"/>
    <property type="project" value="EnsemblFungi"/>
</dbReference>
<dbReference type="GO" id="GO:0004519">
    <property type="term" value="F:endonuclease activity"/>
    <property type="evidence" value="ECO:0007669"/>
    <property type="project" value="EnsemblFungi"/>
</dbReference>
<sequence>MLPFSARCLTPITRKMRFIDIGINLTDPMFRGEYRGKQAHQDDFDLVLERAKKAGAEKLIITGTNLEDSLEAIQVTAKTEHSGYLYSTVGCHPTRCGEFEKYAGGPQAYLEALRSLIKKSSSVVAIGECGLDYDRLHFCDKETQQKYFQVQFDLAKETQLPMFLHNRNTDGDFYSMIKQHREKFTHGVVHSFTGTLDEMEKLVELGLYIGINGCSLKTQENLDVVKAIPQDRLMIETDGPWCEIRPTHASFAHLANVPKDEMKLYAPDSKKKEKFEPGCTVKSRCEPCSIGSVLYVVASVRNQDPQVLSEIVWENTCKVFFSQ</sequence>
<keyword evidence="7" id="KW-1185">Reference proteome</keyword>
<feature type="binding site" evidence="5">
    <location>
        <position position="128"/>
    </location>
    <ligand>
        <name>a divalent metal cation</name>
        <dbReference type="ChEBI" id="CHEBI:60240"/>
        <label>1</label>
    </ligand>
</feature>
<keyword evidence="4" id="KW-0378">Hydrolase</keyword>
<gene>
    <name evidence="6" type="ORF">BCR42DRAFT_413192</name>
</gene>
<comment type="similarity">
    <text evidence="1">Belongs to the metallo-dependent hydrolases superfamily. TatD-type hydrolase family.</text>
</comment>
<dbReference type="PANTHER" id="PTHR10060">
    <property type="entry name" value="TATD FAMILY DEOXYRIBONUCLEASE"/>
    <property type="match status" value="1"/>
</dbReference>
<dbReference type="GO" id="GO:0046872">
    <property type="term" value="F:metal ion binding"/>
    <property type="evidence" value="ECO:0007669"/>
    <property type="project" value="UniProtKB-KW"/>
</dbReference>
<dbReference type="GO" id="GO:0005829">
    <property type="term" value="C:cytosol"/>
    <property type="evidence" value="ECO:0007669"/>
    <property type="project" value="TreeGrafter"/>
</dbReference>
<dbReference type="GO" id="GO:0034599">
    <property type="term" value="P:cellular response to oxidative stress"/>
    <property type="evidence" value="ECO:0007669"/>
    <property type="project" value="EnsemblFungi"/>
</dbReference>
<organism evidence="6 7">
    <name type="scientific">Absidia repens</name>
    <dbReference type="NCBI Taxonomy" id="90262"/>
    <lineage>
        <taxon>Eukaryota</taxon>
        <taxon>Fungi</taxon>
        <taxon>Fungi incertae sedis</taxon>
        <taxon>Mucoromycota</taxon>
        <taxon>Mucoromycotina</taxon>
        <taxon>Mucoromycetes</taxon>
        <taxon>Mucorales</taxon>
        <taxon>Cunninghamellaceae</taxon>
        <taxon>Absidia</taxon>
    </lineage>
</organism>
<proteinExistence type="inferred from homology"/>
<dbReference type="CDD" id="cd01310">
    <property type="entry name" value="TatD_DNAse"/>
    <property type="match status" value="1"/>
</dbReference>
<dbReference type="PANTHER" id="PTHR10060:SF15">
    <property type="entry name" value="DEOXYRIBONUCLEASE TATDN1"/>
    <property type="match status" value="1"/>
</dbReference>
<dbReference type="InterPro" id="IPR032466">
    <property type="entry name" value="Metal_Hydrolase"/>
</dbReference>
<dbReference type="OrthoDB" id="6079689at2759"/>
<evidence type="ECO:0000256" key="4">
    <source>
        <dbReference type="ARBA" id="ARBA00022801"/>
    </source>
</evidence>
<accession>A0A1X2IKQ0</accession>
<name>A0A1X2IKQ0_9FUNG</name>
<dbReference type="SUPFAM" id="SSF51556">
    <property type="entry name" value="Metallo-dependent hydrolases"/>
    <property type="match status" value="1"/>
</dbReference>
<dbReference type="STRING" id="90262.A0A1X2IKQ0"/>
<dbReference type="EMBL" id="MCGE01000009">
    <property type="protein sequence ID" value="ORZ18122.1"/>
    <property type="molecule type" value="Genomic_DNA"/>
</dbReference>
<feature type="binding site" evidence="5">
    <location>
        <position position="190"/>
    </location>
    <ligand>
        <name>a divalent metal cation</name>
        <dbReference type="ChEBI" id="CHEBI:60240"/>
        <label>2</label>
    </ligand>
</feature>
<dbReference type="GO" id="GO:0008296">
    <property type="term" value="F:3'-5'-DNA exonuclease activity"/>
    <property type="evidence" value="ECO:0007669"/>
    <property type="project" value="EnsemblFungi"/>
</dbReference>
<evidence type="ECO:0000256" key="3">
    <source>
        <dbReference type="ARBA" id="ARBA00022723"/>
    </source>
</evidence>
<dbReference type="FunFam" id="3.20.20.140:FF:000040">
    <property type="entry name" value="Putative tatD related deoxyribonuclease"/>
    <property type="match status" value="1"/>
</dbReference>
<dbReference type="Gene3D" id="3.20.20.140">
    <property type="entry name" value="Metal-dependent hydrolases"/>
    <property type="match status" value="1"/>
</dbReference>
<evidence type="ECO:0000256" key="5">
    <source>
        <dbReference type="PIRSR" id="PIRSR005902-1"/>
    </source>
</evidence>
<reference evidence="6 7" key="1">
    <citation type="submission" date="2016-07" db="EMBL/GenBank/DDBJ databases">
        <title>Pervasive Adenine N6-methylation of Active Genes in Fungi.</title>
        <authorList>
            <consortium name="DOE Joint Genome Institute"/>
            <person name="Mondo S.J."/>
            <person name="Dannebaum R.O."/>
            <person name="Kuo R.C."/>
            <person name="Labutti K."/>
            <person name="Haridas S."/>
            <person name="Kuo A."/>
            <person name="Salamov A."/>
            <person name="Ahrendt S.R."/>
            <person name="Lipzen A."/>
            <person name="Sullivan W."/>
            <person name="Andreopoulos W.B."/>
            <person name="Clum A."/>
            <person name="Lindquist E."/>
            <person name="Daum C."/>
            <person name="Ramamoorthy G.K."/>
            <person name="Gryganskyi A."/>
            <person name="Culley D."/>
            <person name="Magnuson J.K."/>
            <person name="James T.Y."/>
            <person name="O'Malley M.A."/>
            <person name="Stajich J.E."/>
            <person name="Spatafora J.W."/>
            <person name="Visel A."/>
            <person name="Grigoriev I.V."/>
        </authorList>
    </citation>
    <scope>NUCLEOTIDE SEQUENCE [LARGE SCALE GENOMIC DNA]</scope>
    <source>
        <strain evidence="6 7">NRRL 1336</strain>
    </source>
</reference>